<dbReference type="AlphaFoldDB" id="A0A174FZI7"/>
<dbReference type="Proteomes" id="UP000266172">
    <property type="component" value="Unassembled WGS sequence"/>
</dbReference>
<keyword evidence="2" id="KW-0378">Hydrolase</keyword>
<feature type="domain" description="Alpha/beta hydrolase fold-3" evidence="3">
    <location>
        <begin position="96"/>
        <end position="305"/>
    </location>
</feature>
<evidence type="ECO:0000313" key="5">
    <source>
        <dbReference type="Proteomes" id="UP000266172"/>
    </source>
</evidence>
<dbReference type="Gene3D" id="3.40.50.1820">
    <property type="entry name" value="alpha/beta hydrolase"/>
    <property type="match status" value="1"/>
</dbReference>
<dbReference type="PANTHER" id="PTHR48081:SF8">
    <property type="entry name" value="ALPHA_BETA HYDROLASE FOLD-3 DOMAIN-CONTAINING PROTEIN-RELATED"/>
    <property type="match status" value="1"/>
</dbReference>
<dbReference type="PROSITE" id="PS01173">
    <property type="entry name" value="LIPASE_GDXG_HIS"/>
    <property type="match status" value="1"/>
</dbReference>
<dbReference type="PANTHER" id="PTHR48081">
    <property type="entry name" value="AB HYDROLASE SUPERFAMILY PROTEIN C4A8.06C"/>
    <property type="match status" value="1"/>
</dbReference>
<evidence type="ECO:0000313" key="4">
    <source>
        <dbReference type="EMBL" id="RGS38740.1"/>
    </source>
</evidence>
<evidence type="ECO:0000256" key="2">
    <source>
        <dbReference type="ARBA" id="ARBA00022801"/>
    </source>
</evidence>
<reference evidence="4 5" key="1">
    <citation type="submission" date="2018-08" db="EMBL/GenBank/DDBJ databases">
        <title>A genome reference for cultivated species of the human gut microbiota.</title>
        <authorList>
            <person name="Zou Y."/>
            <person name="Xue W."/>
            <person name="Luo G."/>
        </authorList>
    </citation>
    <scope>NUCLEOTIDE SEQUENCE [LARGE SCALE GENOMIC DNA]</scope>
    <source>
        <strain evidence="4 5">AF22-12AC</strain>
    </source>
</reference>
<dbReference type="InterPro" id="IPR002168">
    <property type="entry name" value="Lipase_GDXG_HIS_AS"/>
</dbReference>
<dbReference type="InterPro" id="IPR050300">
    <property type="entry name" value="GDXG_lipolytic_enzyme"/>
</dbReference>
<evidence type="ECO:0000259" key="3">
    <source>
        <dbReference type="Pfam" id="PF07859"/>
    </source>
</evidence>
<dbReference type="RefSeq" id="WP_014080058.1">
    <property type="nucleotide sequence ID" value="NZ_CAKMUY010000003.1"/>
</dbReference>
<dbReference type="GeneID" id="93723697"/>
<comment type="caution">
    <text evidence="4">The sequence shown here is derived from an EMBL/GenBank/DDBJ whole genome shotgun (WGS) entry which is preliminary data.</text>
</comment>
<evidence type="ECO:0000256" key="1">
    <source>
        <dbReference type="ARBA" id="ARBA00010515"/>
    </source>
</evidence>
<dbReference type="InterPro" id="IPR013094">
    <property type="entry name" value="AB_hydrolase_3"/>
</dbReference>
<organism evidence="4 5">
    <name type="scientific">Roseburia hominis</name>
    <dbReference type="NCBI Taxonomy" id="301301"/>
    <lineage>
        <taxon>Bacteria</taxon>
        <taxon>Bacillati</taxon>
        <taxon>Bacillota</taxon>
        <taxon>Clostridia</taxon>
        <taxon>Lachnospirales</taxon>
        <taxon>Lachnospiraceae</taxon>
        <taxon>Roseburia</taxon>
    </lineage>
</organism>
<dbReference type="EMBL" id="QRVL01000011">
    <property type="protein sequence ID" value="RGS38740.1"/>
    <property type="molecule type" value="Genomic_DNA"/>
</dbReference>
<gene>
    <name evidence="4" type="ORF">DWX93_12205</name>
</gene>
<protein>
    <submittedName>
        <fullName evidence="4">Acetylesterase</fullName>
    </submittedName>
</protein>
<name>A0A174FZI7_9FIRM</name>
<dbReference type="InterPro" id="IPR029058">
    <property type="entry name" value="AB_hydrolase_fold"/>
</dbReference>
<comment type="similarity">
    <text evidence="1">Belongs to the 'GDXG' lipolytic enzyme family.</text>
</comment>
<sequence>MGEFRVTINPKNKPATPEVNWQQARVLEMQAEYAAAFDTQAGTYEEMRAAYREERKMWNSGGPEMAETIDFEIPFGEDKVPARLLRPVKAEKLPVIFFMHGGGFVLGDNDTHNLVQRKLAAYSGCVVVGIEYTLSPEVVYPRAIEECTTACKYVLEHAEEYGIDPEKFGFAGDSGGANLSMGVTMHLRDDGFDISRIKGNILFYGSYGMKASVSSNLHGGSWDGMSEEDLAFYLEIYLGEGVDPIDCPYFDTFINDLTHDVPPCFIVSAELDPLRDDSKLLYEILTNNGIQAEYHEYKGALHAFIHYSKVMDDAEDALRRGAHFFAHNCGLDPRN</sequence>
<proteinExistence type="inferred from homology"/>
<dbReference type="GO" id="GO:0016787">
    <property type="term" value="F:hydrolase activity"/>
    <property type="evidence" value="ECO:0007669"/>
    <property type="project" value="UniProtKB-KW"/>
</dbReference>
<dbReference type="OMA" id="LWYPSTM"/>
<dbReference type="Pfam" id="PF07859">
    <property type="entry name" value="Abhydrolase_3"/>
    <property type="match status" value="1"/>
</dbReference>
<dbReference type="SUPFAM" id="SSF53474">
    <property type="entry name" value="alpha/beta-Hydrolases"/>
    <property type="match status" value="1"/>
</dbReference>
<accession>A0A174FZI7</accession>